<protein>
    <submittedName>
        <fullName evidence="2">Uncharacterized protein</fullName>
    </submittedName>
</protein>
<dbReference type="Proteomes" id="UP001179952">
    <property type="component" value="Unassembled WGS sequence"/>
</dbReference>
<feature type="region of interest" description="Disordered" evidence="1">
    <location>
        <begin position="17"/>
        <end position="61"/>
    </location>
</feature>
<accession>A0AAV9AF73</accession>
<keyword evidence="3" id="KW-1185">Reference proteome</keyword>
<feature type="compositionally biased region" description="Low complexity" evidence="1">
    <location>
        <begin position="34"/>
        <end position="49"/>
    </location>
</feature>
<gene>
    <name evidence="2" type="ORF">QJS04_geneDACA011996</name>
</gene>
<reference evidence="2" key="2">
    <citation type="submission" date="2023-06" db="EMBL/GenBank/DDBJ databases">
        <authorList>
            <person name="Ma L."/>
            <person name="Liu K.-W."/>
            <person name="Li Z."/>
            <person name="Hsiao Y.-Y."/>
            <person name="Qi Y."/>
            <person name="Fu T."/>
            <person name="Tang G."/>
            <person name="Zhang D."/>
            <person name="Sun W.-H."/>
            <person name="Liu D.-K."/>
            <person name="Li Y."/>
            <person name="Chen G.-Z."/>
            <person name="Liu X.-D."/>
            <person name="Liao X.-Y."/>
            <person name="Jiang Y.-T."/>
            <person name="Yu X."/>
            <person name="Hao Y."/>
            <person name="Huang J."/>
            <person name="Zhao X.-W."/>
            <person name="Ke S."/>
            <person name="Chen Y.-Y."/>
            <person name="Wu W.-L."/>
            <person name="Hsu J.-L."/>
            <person name="Lin Y.-F."/>
            <person name="Huang M.-D."/>
            <person name="Li C.-Y."/>
            <person name="Huang L."/>
            <person name="Wang Z.-W."/>
            <person name="Zhao X."/>
            <person name="Zhong W.-Y."/>
            <person name="Peng D.-H."/>
            <person name="Ahmad S."/>
            <person name="Lan S."/>
            <person name="Zhang J.-S."/>
            <person name="Tsai W.-C."/>
            <person name="Van De Peer Y."/>
            <person name="Liu Z.-J."/>
        </authorList>
    </citation>
    <scope>NUCLEOTIDE SEQUENCE</scope>
    <source>
        <strain evidence="2">SCP</strain>
        <tissue evidence="2">Leaves</tissue>
    </source>
</reference>
<reference evidence="2" key="1">
    <citation type="journal article" date="2023" name="Nat. Commun.">
        <title>Diploid and tetraploid genomes of Acorus and the evolution of monocots.</title>
        <authorList>
            <person name="Ma L."/>
            <person name="Liu K.W."/>
            <person name="Li Z."/>
            <person name="Hsiao Y.Y."/>
            <person name="Qi Y."/>
            <person name="Fu T."/>
            <person name="Tang G.D."/>
            <person name="Zhang D."/>
            <person name="Sun W.H."/>
            <person name="Liu D.K."/>
            <person name="Li Y."/>
            <person name="Chen G.Z."/>
            <person name="Liu X.D."/>
            <person name="Liao X.Y."/>
            <person name="Jiang Y.T."/>
            <person name="Yu X."/>
            <person name="Hao Y."/>
            <person name="Huang J."/>
            <person name="Zhao X.W."/>
            <person name="Ke S."/>
            <person name="Chen Y.Y."/>
            <person name="Wu W.L."/>
            <person name="Hsu J.L."/>
            <person name="Lin Y.F."/>
            <person name="Huang M.D."/>
            <person name="Li C.Y."/>
            <person name="Huang L."/>
            <person name="Wang Z.W."/>
            <person name="Zhao X."/>
            <person name="Zhong W.Y."/>
            <person name="Peng D.H."/>
            <person name="Ahmad S."/>
            <person name="Lan S."/>
            <person name="Zhang J.S."/>
            <person name="Tsai W.C."/>
            <person name="Van de Peer Y."/>
            <person name="Liu Z.J."/>
        </authorList>
    </citation>
    <scope>NUCLEOTIDE SEQUENCE</scope>
    <source>
        <strain evidence="2">SCP</strain>
    </source>
</reference>
<organism evidence="2 3">
    <name type="scientific">Acorus gramineus</name>
    <name type="common">Dwarf sweet flag</name>
    <dbReference type="NCBI Taxonomy" id="55184"/>
    <lineage>
        <taxon>Eukaryota</taxon>
        <taxon>Viridiplantae</taxon>
        <taxon>Streptophyta</taxon>
        <taxon>Embryophyta</taxon>
        <taxon>Tracheophyta</taxon>
        <taxon>Spermatophyta</taxon>
        <taxon>Magnoliopsida</taxon>
        <taxon>Liliopsida</taxon>
        <taxon>Acoraceae</taxon>
        <taxon>Acorus</taxon>
    </lineage>
</organism>
<evidence type="ECO:0000313" key="3">
    <source>
        <dbReference type="Proteomes" id="UP001179952"/>
    </source>
</evidence>
<comment type="caution">
    <text evidence="2">The sequence shown here is derived from an EMBL/GenBank/DDBJ whole genome shotgun (WGS) entry which is preliminary data.</text>
</comment>
<sequence length="61" mass="6426">MTLQTYVRGPRRIWCTSTTASQGSGEPFTTPAQSAVPSSTATDVSSSSTPPAPRKAKKKDL</sequence>
<dbReference type="AlphaFoldDB" id="A0AAV9AF73"/>
<evidence type="ECO:0000313" key="2">
    <source>
        <dbReference type="EMBL" id="KAK1262824.1"/>
    </source>
</evidence>
<proteinExistence type="predicted"/>
<dbReference type="EMBL" id="JAUJYN010000009">
    <property type="protein sequence ID" value="KAK1262824.1"/>
    <property type="molecule type" value="Genomic_DNA"/>
</dbReference>
<name>A0AAV9AF73_ACOGR</name>
<evidence type="ECO:0000256" key="1">
    <source>
        <dbReference type="SAM" id="MobiDB-lite"/>
    </source>
</evidence>